<name>A0A9P4Q955_9PEZI</name>
<evidence type="ECO:0000313" key="2">
    <source>
        <dbReference type="Proteomes" id="UP000799441"/>
    </source>
</evidence>
<dbReference type="AlphaFoldDB" id="A0A9P4Q955"/>
<dbReference type="EMBL" id="MU003779">
    <property type="protein sequence ID" value="KAF2722898.1"/>
    <property type="molecule type" value="Genomic_DNA"/>
</dbReference>
<gene>
    <name evidence="1" type="ORF">K431DRAFT_302157</name>
</gene>
<comment type="caution">
    <text evidence="1">The sequence shown here is derived from an EMBL/GenBank/DDBJ whole genome shotgun (WGS) entry which is preliminary data.</text>
</comment>
<evidence type="ECO:0000313" key="1">
    <source>
        <dbReference type="EMBL" id="KAF2722898.1"/>
    </source>
</evidence>
<protein>
    <submittedName>
        <fullName evidence="1">Uncharacterized protein</fullName>
    </submittedName>
</protein>
<reference evidence="1" key="1">
    <citation type="journal article" date="2020" name="Stud. Mycol.">
        <title>101 Dothideomycetes genomes: a test case for predicting lifestyles and emergence of pathogens.</title>
        <authorList>
            <person name="Haridas S."/>
            <person name="Albert R."/>
            <person name="Binder M."/>
            <person name="Bloem J."/>
            <person name="Labutti K."/>
            <person name="Salamov A."/>
            <person name="Andreopoulos B."/>
            <person name="Baker S."/>
            <person name="Barry K."/>
            <person name="Bills G."/>
            <person name="Bluhm B."/>
            <person name="Cannon C."/>
            <person name="Castanera R."/>
            <person name="Culley D."/>
            <person name="Daum C."/>
            <person name="Ezra D."/>
            <person name="Gonzalez J."/>
            <person name="Henrissat B."/>
            <person name="Kuo A."/>
            <person name="Liang C."/>
            <person name="Lipzen A."/>
            <person name="Lutzoni F."/>
            <person name="Magnuson J."/>
            <person name="Mondo S."/>
            <person name="Nolan M."/>
            <person name="Ohm R."/>
            <person name="Pangilinan J."/>
            <person name="Park H.-J."/>
            <person name="Ramirez L."/>
            <person name="Alfaro M."/>
            <person name="Sun H."/>
            <person name="Tritt A."/>
            <person name="Yoshinaga Y."/>
            <person name="Zwiers L.-H."/>
            <person name="Turgeon B."/>
            <person name="Goodwin S."/>
            <person name="Spatafora J."/>
            <person name="Crous P."/>
            <person name="Grigoriev I."/>
        </authorList>
    </citation>
    <scope>NUCLEOTIDE SEQUENCE</scope>
    <source>
        <strain evidence="1">CBS 116435</strain>
    </source>
</reference>
<dbReference type="OrthoDB" id="3905856at2759"/>
<dbReference type="Proteomes" id="UP000799441">
    <property type="component" value="Unassembled WGS sequence"/>
</dbReference>
<sequence>MQKYPQLRLDASQSQADIDPYIRIKVREAISKRKLLRTEKITEDLQLKIEETLYKGAQGMFRWVELQLQYLCTIRVRAVPLDRLGRLPPQLKEIYQDLYDRSMEALGEKQAFITKRMFSWLLVAQRQLRINELIQLIYQSNVPDIALETVLDIYFNLVTLDSEQDQFRFSHLSVREFLEQRMDEFSIPKLHNLAASVCLSLVMRGGIYSGKDYAPRYWLVHTEILTCNGTDIESVEQVKKFLCTPSSGFIQWHDSLLTSVAGTDDSQRSKVEQRLLENFDPIPYG</sequence>
<accession>A0A9P4Q955</accession>
<dbReference type="PANTHER" id="PTHR10039:SF16">
    <property type="entry name" value="GPI INOSITOL-DEACYLASE"/>
    <property type="match status" value="1"/>
</dbReference>
<proteinExistence type="predicted"/>
<organism evidence="1 2">
    <name type="scientific">Polychaeton citri CBS 116435</name>
    <dbReference type="NCBI Taxonomy" id="1314669"/>
    <lineage>
        <taxon>Eukaryota</taxon>
        <taxon>Fungi</taxon>
        <taxon>Dikarya</taxon>
        <taxon>Ascomycota</taxon>
        <taxon>Pezizomycotina</taxon>
        <taxon>Dothideomycetes</taxon>
        <taxon>Dothideomycetidae</taxon>
        <taxon>Capnodiales</taxon>
        <taxon>Capnodiaceae</taxon>
        <taxon>Polychaeton</taxon>
    </lineage>
</organism>
<keyword evidence="2" id="KW-1185">Reference proteome</keyword>
<dbReference type="PANTHER" id="PTHR10039">
    <property type="entry name" value="AMELOGENIN"/>
    <property type="match status" value="1"/>
</dbReference>